<feature type="compositionally biased region" description="Basic and acidic residues" evidence="1">
    <location>
        <begin position="30"/>
        <end position="44"/>
    </location>
</feature>
<evidence type="ECO:0000256" key="1">
    <source>
        <dbReference type="SAM" id="MobiDB-lite"/>
    </source>
</evidence>
<feature type="region of interest" description="Disordered" evidence="1">
    <location>
        <begin position="22"/>
        <end position="56"/>
    </location>
</feature>
<feature type="non-terminal residue" evidence="2">
    <location>
        <position position="1"/>
    </location>
</feature>
<dbReference type="EMBL" id="JAUHGV010000302">
    <property type="protein sequence ID" value="MDN4015324.1"/>
    <property type="molecule type" value="Genomic_DNA"/>
</dbReference>
<dbReference type="AlphaFoldDB" id="A0AAJ1RAQ1"/>
<protein>
    <submittedName>
        <fullName evidence="2">Uncharacterized protein</fullName>
    </submittedName>
</protein>
<dbReference type="Proteomes" id="UP001225933">
    <property type="component" value="Unassembled WGS sequence"/>
</dbReference>
<sequence length="81" mass="8960">THGRRRDCSRYATHYLACSAPSPYLMRSESTTRETDDDSSRDVRTPPPVRPFYELPSAVTPVTGTDVAVGIANHALGRGRR</sequence>
<feature type="non-terminal residue" evidence="2">
    <location>
        <position position="81"/>
    </location>
</feature>
<evidence type="ECO:0000313" key="3">
    <source>
        <dbReference type="Proteomes" id="UP001225933"/>
    </source>
</evidence>
<dbReference type="RefSeq" id="WP_290343846.1">
    <property type="nucleotide sequence ID" value="NZ_JAUHGV010000302.1"/>
</dbReference>
<proteinExistence type="predicted"/>
<evidence type="ECO:0000313" key="2">
    <source>
        <dbReference type="EMBL" id="MDN4015324.1"/>
    </source>
</evidence>
<gene>
    <name evidence="2" type="ORF">QX233_23010</name>
</gene>
<comment type="caution">
    <text evidence="2">The sequence shown here is derived from an EMBL/GenBank/DDBJ whole genome shotgun (WGS) entry which is preliminary data.</text>
</comment>
<reference evidence="2" key="1">
    <citation type="submission" date="2023-06" db="EMBL/GenBank/DDBJ databases">
        <title>Two Chryseobacterium gambrini strains from China.</title>
        <authorList>
            <person name="Zeng J."/>
            <person name="Wu Y."/>
        </authorList>
    </citation>
    <scope>NUCLEOTIDE SEQUENCE</scope>
    <source>
        <strain evidence="2">SQ219</strain>
    </source>
</reference>
<name>A0AAJ1RAQ1_9FLAO</name>
<organism evidence="2 3">
    <name type="scientific">Chryseobacterium gambrini</name>
    <dbReference type="NCBI Taxonomy" id="373672"/>
    <lineage>
        <taxon>Bacteria</taxon>
        <taxon>Pseudomonadati</taxon>
        <taxon>Bacteroidota</taxon>
        <taxon>Flavobacteriia</taxon>
        <taxon>Flavobacteriales</taxon>
        <taxon>Weeksellaceae</taxon>
        <taxon>Chryseobacterium group</taxon>
        <taxon>Chryseobacterium</taxon>
    </lineage>
</organism>
<accession>A0AAJ1RAQ1</accession>